<dbReference type="STRING" id="254406.SAMN04488042_107189"/>
<name>A0A1I4QZ15_9RHOB</name>
<keyword evidence="2" id="KW-0804">Transcription</keyword>
<dbReference type="InterPro" id="IPR018060">
    <property type="entry name" value="HTH_AraC"/>
</dbReference>
<dbReference type="InterPro" id="IPR052158">
    <property type="entry name" value="INH-QAR"/>
</dbReference>
<evidence type="ECO:0000313" key="4">
    <source>
        <dbReference type="EMBL" id="SFM45231.1"/>
    </source>
</evidence>
<keyword evidence="5" id="KW-1185">Reference proteome</keyword>
<organism evidence="4 5">
    <name type="scientific">Shimia aestuarii</name>
    <dbReference type="NCBI Taxonomy" id="254406"/>
    <lineage>
        <taxon>Bacteria</taxon>
        <taxon>Pseudomonadati</taxon>
        <taxon>Pseudomonadota</taxon>
        <taxon>Alphaproteobacteria</taxon>
        <taxon>Rhodobacterales</taxon>
        <taxon>Roseobacteraceae</taxon>
    </lineage>
</organism>
<keyword evidence="1" id="KW-0805">Transcription regulation</keyword>
<dbReference type="SUPFAM" id="SSF46689">
    <property type="entry name" value="Homeodomain-like"/>
    <property type="match status" value="2"/>
</dbReference>
<feature type="domain" description="HTH araC/xylS-type" evidence="3">
    <location>
        <begin position="223"/>
        <end position="321"/>
    </location>
</feature>
<proteinExistence type="predicted"/>
<dbReference type="SMART" id="SM00342">
    <property type="entry name" value="HTH_ARAC"/>
    <property type="match status" value="1"/>
</dbReference>
<evidence type="ECO:0000313" key="5">
    <source>
        <dbReference type="Proteomes" id="UP000199144"/>
    </source>
</evidence>
<evidence type="ECO:0000259" key="3">
    <source>
        <dbReference type="PROSITE" id="PS01124"/>
    </source>
</evidence>
<dbReference type="InterPro" id="IPR009057">
    <property type="entry name" value="Homeodomain-like_sf"/>
</dbReference>
<sequence length="325" mass="35441">MRIEKTVFSPDPRPLNTALLVFDDCNTLSLAAAVDPMRAANRRAGKALFRWQFHTPTPAPVHLTSGLAVTGTPITDLTHCDLLIIVAGFRLQDHATPRLLSSLRRLARLGTPMAAIDGGPWILASAGLLDGHQATTHWEDLDEFASRFPQVDTRRDRFCLSGPYATSGGAAPCIDMMLHLIATRHGTDLARRVAGAFLYDPMPAGQQSPGSVPRPLRHHPQIARALELMETTLDDPLPLSDIAARCGLTLRSLELRFKKHLGQSPKAHYLSLRLAEAHRLATDTALPSRDIALATGFNSPASFARAFRTAYGTSTRALRQSMARP</sequence>
<dbReference type="Gene3D" id="3.40.50.880">
    <property type="match status" value="1"/>
</dbReference>
<dbReference type="InterPro" id="IPR002818">
    <property type="entry name" value="DJ-1/PfpI"/>
</dbReference>
<protein>
    <submittedName>
        <fullName evidence="4">Transcriptional regulator, AraC family with amidase-like domain</fullName>
    </submittedName>
</protein>
<dbReference type="Gene3D" id="1.10.10.60">
    <property type="entry name" value="Homeodomain-like"/>
    <property type="match status" value="1"/>
</dbReference>
<dbReference type="PANTHER" id="PTHR43130">
    <property type="entry name" value="ARAC-FAMILY TRANSCRIPTIONAL REGULATOR"/>
    <property type="match status" value="1"/>
</dbReference>
<evidence type="ECO:0000256" key="2">
    <source>
        <dbReference type="ARBA" id="ARBA00023163"/>
    </source>
</evidence>
<dbReference type="InterPro" id="IPR029062">
    <property type="entry name" value="Class_I_gatase-like"/>
</dbReference>
<dbReference type="GO" id="GO:0003700">
    <property type="term" value="F:DNA-binding transcription factor activity"/>
    <property type="evidence" value="ECO:0007669"/>
    <property type="project" value="InterPro"/>
</dbReference>
<dbReference type="PROSITE" id="PS01124">
    <property type="entry name" value="HTH_ARAC_FAMILY_2"/>
    <property type="match status" value="1"/>
</dbReference>
<dbReference type="Pfam" id="PF12833">
    <property type="entry name" value="HTH_18"/>
    <property type="match status" value="1"/>
</dbReference>
<dbReference type="SUPFAM" id="SSF52317">
    <property type="entry name" value="Class I glutamine amidotransferase-like"/>
    <property type="match status" value="1"/>
</dbReference>
<dbReference type="EMBL" id="FOTQ01000007">
    <property type="protein sequence ID" value="SFM45231.1"/>
    <property type="molecule type" value="Genomic_DNA"/>
</dbReference>
<dbReference type="Pfam" id="PF01965">
    <property type="entry name" value="DJ-1_PfpI"/>
    <property type="match status" value="1"/>
</dbReference>
<accession>A0A1I4QZ15</accession>
<dbReference type="RefSeq" id="WP_093094979.1">
    <property type="nucleotide sequence ID" value="NZ_FOTQ01000007.1"/>
</dbReference>
<reference evidence="4 5" key="1">
    <citation type="submission" date="2016-10" db="EMBL/GenBank/DDBJ databases">
        <authorList>
            <person name="de Groot N.N."/>
        </authorList>
    </citation>
    <scope>NUCLEOTIDE SEQUENCE [LARGE SCALE GENOMIC DNA]</scope>
    <source>
        <strain evidence="4 5">DSM 15283</strain>
    </source>
</reference>
<dbReference type="CDD" id="cd03136">
    <property type="entry name" value="GATase1_AraC_ArgR_like"/>
    <property type="match status" value="1"/>
</dbReference>
<dbReference type="AlphaFoldDB" id="A0A1I4QZ15"/>
<dbReference type="Proteomes" id="UP000199144">
    <property type="component" value="Unassembled WGS sequence"/>
</dbReference>
<evidence type="ECO:0000256" key="1">
    <source>
        <dbReference type="ARBA" id="ARBA00023015"/>
    </source>
</evidence>
<dbReference type="GO" id="GO:0043565">
    <property type="term" value="F:sequence-specific DNA binding"/>
    <property type="evidence" value="ECO:0007669"/>
    <property type="project" value="InterPro"/>
</dbReference>
<gene>
    <name evidence="4" type="ORF">SAMN04488042_107189</name>
</gene>
<dbReference type="PANTHER" id="PTHR43130:SF3">
    <property type="entry name" value="HTH-TYPE TRANSCRIPTIONAL REGULATOR RV1931C"/>
    <property type="match status" value="1"/>
</dbReference>
<dbReference type="OrthoDB" id="9793400at2"/>